<evidence type="ECO:0000256" key="1">
    <source>
        <dbReference type="SAM" id="MobiDB-lite"/>
    </source>
</evidence>
<dbReference type="Proteomes" id="UP000014760">
    <property type="component" value="Unassembled WGS sequence"/>
</dbReference>
<feature type="chain" id="PRO_5011951995" description="WAPL domain-containing protein" evidence="2">
    <location>
        <begin position="16"/>
        <end position="370"/>
    </location>
</feature>
<accession>R7TNA8</accession>
<feature type="compositionally biased region" description="Basic and acidic residues" evidence="1">
    <location>
        <begin position="134"/>
        <end position="154"/>
    </location>
</feature>
<dbReference type="HOGENOM" id="CLU_748523_0_0_1"/>
<feature type="region of interest" description="Disordered" evidence="1">
    <location>
        <begin position="53"/>
        <end position="283"/>
    </location>
</feature>
<sequence length="370" mass="40229">MKLFVFVLLVGLASAETLSKKSHGLSKNEERGFFSDKFRDLLKKLEEMKDDLMEKFHGEESGSGSGDFPGRPHHGPRRGDFSGRPDLDEFSGLPDFENMSGEGPFGGKGPKGGKGPGGKGPKGGKGGKRPSRQMGDKPQRNGEGEGEGRPEFSGEKPQGGEGKRKPDGFGPKGGLQELVKVLRRIADDLERGPRRDGEGRDGEGKPPKKPEGERPETDGEPDSPAKRSFGKHKGKKGGKRPEMSGERPDHSGRPGDFSGRPERPEFSGRPNFGRRPQRPGKSLAVNNNVEDFALYLFQRISAILMRKKNLMLIESIDMLVEVTRTTPSDLFVAQKDVSWLCGCAAALTDPGRERGRLLVALKAFSGVSDL</sequence>
<feature type="compositionally biased region" description="Gly residues" evidence="1">
    <location>
        <begin position="103"/>
        <end position="124"/>
    </location>
</feature>
<evidence type="ECO:0000313" key="3">
    <source>
        <dbReference type="EMBL" id="ELT95318.1"/>
    </source>
</evidence>
<keyword evidence="2" id="KW-0732">Signal</keyword>
<reference evidence="3 5" key="2">
    <citation type="journal article" date="2013" name="Nature">
        <title>Insights into bilaterian evolution from three spiralian genomes.</title>
        <authorList>
            <person name="Simakov O."/>
            <person name="Marletaz F."/>
            <person name="Cho S.J."/>
            <person name="Edsinger-Gonzales E."/>
            <person name="Havlak P."/>
            <person name="Hellsten U."/>
            <person name="Kuo D.H."/>
            <person name="Larsson T."/>
            <person name="Lv J."/>
            <person name="Arendt D."/>
            <person name="Savage R."/>
            <person name="Osoegawa K."/>
            <person name="de Jong P."/>
            <person name="Grimwood J."/>
            <person name="Chapman J.A."/>
            <person name="Shapiro H."/>
            <person name="Aerts A."/>
            <person name="Otillar R.P."/>
            <person name="Terry A.Y."/>
            <person name="Boore J.L."/>
            <person name="Grigoriev I.V."/>
            <person name="Lindberg D.R."/>
            <person name="Seaver E.C."/>
            <person name="Weisblat D.A."/>
            <person name="Putnam N.H."/>
            <person name="Rokhsar D.S."/>
        </authorList>
    </citation>
    <scope>NUCLEOTIDE SEQUENCE</scope>
    <source>
        <strain evidence="3 5">I ESC-2004</strain>
    </source>
</reference>
<feature type="signal peptide" evidence="2">
    <location>
        <begin position="1"/>
        <end position="15"/>
    </location>
</feature>
<dbReference type="EMBL" id="KB309157">
    <property type="protein sequence ID" value="ELT95318.1"/>
    <property type="molecule type" value="Genomic_DNA"/>
</dbReference>
<evidence type="ECO:0000256" key="2">
    <source>
        <dbReference type="SAM" id="SignalP"/>
    </source>
</evidence>
<dbReference type="EMBL" id="AMQN01011870">
    <property type="status" value="NOT_ANNOTATED_CDS"/>
    <property type="molecule type" value="Genomic_DNA"/>
</dbReference>
<feature type="compositionally biased region" description="Basic and acidic residues" evidence="1">
    <location>
        <begin position="77"/>
        <end position="87"/>
    </location>
</feature>
<reference evidence="4" key="3">
    <citation type="submission" date="2015-06" db="UniProtKB">
        <authorList>
            <consortium name="EnsemblMetazoa"/>
        </authorList>
    </citation>
    <scope>IDENTIFICATION</scope>
</reference>
<evidence type="ECO:0008006" key="6">
    <source>
        <dbReference type="Google" id="ProtNLM"/>
    </source>
</evidence>
<evidence type="ECO:0000313" key="5">
    <source>
        <dbReference type="Proteomes" id="UP000014760"/>
    </source>
</evidence>
<feature type="compositionally biased region" description="Basic and acidic residues" evidence="1">
    <location>
        <begin position="184"/>
        <end position="217"/>
    </location>
</feature>
<gene>
    <name evidence="3" type="ORF">CAPTEDRAFT_227151</name>
</gene>
<dbReference type="OMA" id="RRKRHEG"/>
<organism evidence="3">
    <name type="scientific">Capitella teleta</name>
    <name type="common">Polychaete worm</name>
    <dbReference type="NCBI Taxonomy" id="283909"/>
    <lineage>
        <taxon>Eukaryota</taxon>
        <taxon>Metazoa</taxon>
        <taxon>Spiralia</taxon>
        <taxon>Lophotrochozoa</taxon>
        <taxon>Annelida</taxon>
        <taxon>Polychaeta</taxon>
        <taxon>Sedentaria</taxon>
        <taxon>Scolecida</taxon>
        <taxon>Capitellidae</taxon>
        <taxon>Capitella</taxon>
    </lineage>
</organism>
<feature type="compositionally biased region" description="Basic and acidic residues" evidence="1">
    <location>
        <begin position="239"/>
        <end position="266"/>
    </location>
</feature>
<reference evidence="5" key="1">
    <citation type="submission" date="2012-12" db="EMBL/GenBank/DDBJ databases">
        <authorList>
            <person name="Hellsten U."/>
            <person name="Grimwood J."/>
            <person name="Chapman J.A."/>
            <person name="Shapiro H."/>
            <person name="Aerts A."/>
            <person name="Otillar R.P."/>
            <person name="Terry A.Y."/>
            <person name="Boore J.L."/>
            <person name="Simakov O."/>
            <person name="Marletaz F."/>
            <person name="Cho S.-J."/>
            <person name="Edsinger-Gonzales E."/>
            <person name="Havlak P."/>
            <person name="Kuo D.-H."/>
            <person name="Larsson T."/>
            <person name="Lv J."/>
            <person name="Arendt D."/>
            <person name="Savage R."/>
            <person name="Osoegawa K."/>
            <person name="de Jong P."/>
            <person name="Lindberg D.R."/>
            <person name="Seaver E.C."/>
            <person name="Weisblat D.A."/>
            <person name="Putnam N.H."/>
            <person name="Grigoriev I.V."/>
            <person name="Rokhsar D.S."/>
        </authorList>
    </citation>
    <scope>NUCLEOTIDE SEQUENCE</scope>
    <source>
        <strain evidence="5">I ESC-2004</strain>
    </source>
</reference>
<proteinExistence type="predicted"/>
<protein>
    <recommendedName>
        <fullName evidence="6">WAPL domain-containing protein</fullName>
    </recommendedName>
</protein>
<keyword evidence="5" id="KW-1185">Reference proteome</keyword>
<dbReference type="EnsemblMetazoa" id="CapteT227151">
    <property type="protein sequence ID" value="CapteP227151"/>
    <property type="gene ID" value="CapteG227151"/>
</dbReference>
<evidence type="ECO:0000313" key="4">
    <source>
        <dbReference type="EnsemblMetazoa" id="CapteP227151"/>
    </source>
</evidence>
<feature type="compositionally biased region" description="Basic residues" evidence="1">
    <location>
        <begin position="228"/>
        <end position="238"/>
    </location>
</feature>
<feature type="non-terminal residue" evidence="3">
    <location>
        <position position="1"/>
    </location>
</feature>
<dbReference type="AlphaFoldDB" id="R7TNA8"/>
<name>R7TNA8_CAPTE</name>